<feature type="transmembrane region" description="Helical" evidence="10">
    <location>
        <begin position="384"/>
        <end position="405"/>
    </location>
</feature>
<feature type="transmembrane region" description="Helical" evidence="10">
    <location>
        <begin position="454"/>
        <end position="473"/>
    </location>
</feature>
<feature type="transmembrane region" description="Helical" evidence="10">
    <location>
        <begin position="89"/>
        <end position="108"/>
    </location>
</feature>
<evidence type="ECO:0000256" key="5">
    <source>
        <dbReference type="ARBA" id="ARBA00022692"/>
    </source>
</evidence>
<dbReference type="PROSITE" id="PS00217">
    <property type="entry name" value="SUGAR_TRANSPORT_2"/>
    <property type="match status" value="1"/>
</dbReference>
<dbReference type="PANTHER" id="PTHR23500:SF478">
    <property type="entry name" value="OS07G0131250 PROTEIN"/>
    <property type="match status" value="1"/>
</dbReference>
<keyword evidence="7 10" id="KW-1133">Transmembrane helix</keyword>
<evidence type="ECO:0000256" key="6">
    <source>
        <dbReference type="ARBA" id="ARBA00022847"/>
    </source>
</evidence>
<name>A0A0E0QNU9_ORYRU</name>
<feature type="transmembrane region" description="Helical" evidence="10">
    <location>
        <begin position="350"/>
        <end position="372"/>
    </location>
</feature>
<dbReference type="PRINTS" id="PR00171">
    <property type="entry name" value="SUGRTRNSPORT"/>
</dbReference>
<dbReference type="InterPro" id="IPR044778">
    <property type="entry name" value="MFS_STP/MST-like_plant"/>
</dbReference>
<protein>
    <recommendedName>
        <fullName evidence="11">Major facilitator superfamily (MFS) profile domain-containing protein</fullName>
    </recommendedName>
</protein>
<dbReference type="CDD" id="cd17361">
    <property type="entry name" value="MFS_STP"/>
    <property type="match status" value="1"/>
</dbReference>
<dbReference type="Pfam" id="PF00083">
    <property type="entry name" value="Sugar_tr"/>
    <property type="match status" value="1"/>
</dbReference>
<dbReference type="SUPFAM" id="SSF103473">
    <property type="entry name" value="MFS general substrate transporter"/>
    <property type="match status" value="1"/>
</dbReference>
<dbReference type="Gramene" id="ORUFI09G03360.1">
    <property type="protein sequence ID" value="ORUFI09G03360.1"/>
    <property type="gene ID" value="ORUFI09G03360"/>
</dbReference>
<dbReference type="EnsemblPlants" id="ORUFI09G03360.1">
    <property type="protein sequence ID" value="ORUFI09G03360.1"/>
    <property type="gene ID" value="ORUFI09G03360"/>
</dbReference>
<dbReference type="STRING" id="4529.A0A0E0QNU9"/>
<dbReference type="GO" id="GO:0016020">
    <property type="term" value="C:membrane"/>
    <property type="evidence" value="ECO:0007669"/>
    <property type="project" value="UniProtKB-SubCell"/>
</dbReference>
<dbReference type="FunFam" id="1.20.1250.20:FF:000002">
    <property type="entry name" value="Sugar transport protein 13"/>
    <property type="match status" value="1"/>
</dbReference>
<feature type="domain" description="Major facilitator superfamily (MFS) profile" evidence="11">
    <location>
        <begin position="27"/>
        <end position="477"/>
    </location>
</feature>
<feature type="transmembrane region" description="Helical" evidence="10">
    <location>
        <begin position="120"/>
        <end position="149"/>
    </location>
</feature>
<keyword evidence="4" id="KW-0762">Sugar transport</keyword>
<keyword evidence="6" id="KW-0769">Symport</keyword>
<evidence type="ECO:0000313" key="13">
    <source>
        <dbReference type="Proteomes" id="UP000008022"/>
    </source>
</evidence>
<dbReference type="InterPro" id="IPR020846">
    <property type="entry name" value="MFS_dom"/>
</dbReference>
<dbReference type="OMA" id="WGSLCCI"/>
<dbReference type="eggNOG" id="KOG0254">
    <property type="taxonomic scope" value="Eukaryota"/>
</dbReference>
<dbReference type="PROSITE" id="PS00216">
    <property type="entry name" value="SUGAR_TRANSPORT_1"/>
    <property type="match status" value="1"/>
</dbReference>
<evidence type="ECO:0000313" key="12">
    <source>
        <dbReference type="EnsemblPlants" id="ORUFI09G03360.1"/>
    </source>
</evidence>
<evidence type="ECO:0000259" key="11">
    <source>
        <dbReference type="PROSITE" id="PS50850"/>
    </source>
</evidence>
<evidence type="ECO:0000256" key="10">
    <source>
        <dbReference type="SAM" id="Phobius"/>
    </source>
</evidence>
<feature type="transmembrane region" description="Helical" evidence="10">
    <location>
        <begin position="425"/>
        <end position="447"/>
    </location>
</feature>
<organism evidence="12 13">
    <name type="scientific">Oryza rufipogon</name>
    <name type="common">Brownbeard rice</name>
    <name type="synonym">Asian wild rice</name>
    <dbReference type="NCBI Taxonomy" id="4529"/>
    <lineage>
        <taxon>Eukaryota</taxon>
        <taxon>Viridiplantae</taxon>
        <taxon>Streptophyta</taxon>
        <taxon>Embryophyta</taxon>
        <taxon>Tracheophyta</taxon>
        <taxon>Spermatophyta</taxon>
        <taxon>Magnoliopsida</taxon>
        <taxon>Liliopsida</taxon>
        <taxon>Poales</taxon>
        <taxon>Poaceae</taxon>
        <taxon>BOP clade</taxon>
        <taxon>Oryzoideae</taxon>
        <taxon>Oryzeae</taxon>
        <taxon>Oryzinae</taxon>
        <taxon>Oryza</taxon>
    </lineage>
</organism>
<accession>A0A0E0QNU9</accession>
<dbReference type="GO" id="GO:0015293">
    <property type="term" value="F:symporter activity"/>
    <property type="evidence" value="ECO:0007669"/>
    <property type="project" value="UniProtKB-KW"/>
</dbReference>
<comment type="subcellular location">
    <subcellularLocation>
        <location evidence="1">Membrane</location>
        <topology evidence="1">Multi-pass membrane protein</topology>
    </subcellularLocation>
</comment>
<dbReference type="InterPro" id="IPR005828">
    <property type="entry name" value="MFS_sugar_transport-like"/>
</dbReference>
<dbReference type="PANTHER" id="PTHR23500">
    <property type="entry name" value="SOLUTE CARRIER FAMILY 2, FACILITATED GLUCOSE TRANSPORTER"/>
    <property type="match status" value="1"/>
</dbReference>
<evidence type="ECO:0000256" key="4">
    <source>
        <dbReference type="ARBA" id="ARBA00022597"/>
    </source>
</evidence>
<keyword evidence="3 9" id="KW-0813">Transport</keyword>
<keyword evidence="8 10" id="KW-0472">Membrane</keyword>
<feature type="transmembrane region" description="Helical" evidence="10">
    <location>
        <begin position="169"/>
        <end position="187"/>
    </location>
</feature>
<feature type="transmembrane region" description="Helical" evidence="10">
    <location>
        <begin position="286"/>
        <end position="311"/>
    </location>
</feature>
<dbReference type="InterPro" id="IPR003663">
    <property type="entry name" value="Sugar/inositol_transpt"/>
</dbReference>
<evidence type="ECO:0000256" key="1">
    <source>
        <dbReference type="ARBA" id="ARBA00004141"/>
    </source>
</evidence>
<evidence type="ECO:0000256" key="7">
    <source>
        <dbReference type="ARBA" id="ARBA00022989"/>
    </source>
</evidence>
<feature type="transmembrane region" description="Helical" evidence="10">
    <location>
        <begin position="20"/>
        <end position="40"/>
    </location>
</feature>
<reference evidence="12" key="2">
    <citation type="submission" date="2015-06" db="UniProtKB">
        <authorList>
            <consortium name="EnsemblPlants"/>
        </authorList>
    </citation>
    <scope>IDENTIFICATION</scope>
</reference>
<feature type="transmembrane region" description="Helical" evidence="10">
    <location>
        <begin position="323"/>
        <end position="344"/>
    </location>
</feature>
<dbReference type="Proteomes" id="UP000008022">
    <property type="component" value="Unassembled WGS sequence"/>
</dbReference>
<evidence type="ECO:0000256" key="9">
    <source>
        <dbReference type="RuleBase" id="RU003346"/>
    </source>
</evidence>
<dbReference type="NCBIfam" id="TIGR00879">
    <property type="entry name" value="SP"/>
    <property type="match status" value="1"/>
</dbReference>
<dbReference type="InterPro" id="IPR045262">
    <property type="entry name" value="STP/PLT_plant"/>
</dbReference>
<dbReference type="HOGENOM" id="CLU_001265_30_5_1"/>
<dbReference type="InterPro" id="IPR005829">
    <property type="entry name" value="Sugar_transporter_CS"/>
</dbReference>
<reference evidence="13" key="1">
    <citation type="submission" date="2013-06" db="EMBL/GenBank/DDBJ databases">
        <authorList>
            <person name="Zhao Q."/>
        </authorList>
    </citation>
    <scope>NUCLEOTIDE SEQUENCE</scope>
    <source>
        <strain evidence="13">cv. W1943</strain>
    </source>
</reference>
<evidence type="ECO:0000256" key="8">
    <source>
        <dbReference type="ARBA" id="ARBA00023136"/>
    </source>
</evidence>
<proteinExistence type="inferred from homology"/>
<evidence type="ECO:0000256" key="2">
    <source>
        <dbReference type="ARBA" id="ARBA00010992"/>
    </source>
</evidence>
<feature type="transmembrane region" description="Helical" evidence="10">
    <location>
        <begin position="199"/>
        <end position="222"/>
    </location>
</feature>
<dbReference type="Gene3D" id="1.20.1250.20">
    <property type="entry name" value="MFS general substrate transporter like domains"/>
    <property type="match status" value="1"/>
</dbReference>
<comment type="similarity">
    <text evidence="2 9">Belongs to the major facilitator superfamily. Sugar transporter (TC 2.A.1.1) family.</text>
</comment>
<dbReference type="GO" id="GO:0015145">
    <property type="term" value="F:monosaccharide transmembrane transporter activity"/>
    <property type="evidence" value="ECO:0007669"/>
    <property type="project" value="InterPro"/>
</dbReference>
<keyword evidence="5 10" id="KW-0812">Transmembrane</keyword>
<sequence>MAVGTVPDSQDLPRRYGGRVTTFVVLSCITAGMGGVIFGYDIGVSGGVTSMDGFLSMFFPEVYRRMKGTSVSNYCKFDSELLTAFTSSLYIAGLLTTFLASSVTARCGRRPSMVIAGSAILAGSAIGGTAVNVSMVILGRVLLGVGLGFGNQAVPLYLSEMAPPLHRGAFSNGFQLCVGIGAVTARLTNFFTQKIRQGWGWRVSLAVAAVPGGLLTLGALFLPETPNSLLQQGRDKRRVRVLLTRIRGVSGVDDELEDIVAANSDKANSSRGLQMIVTQRQYRPQLVMAVMIPFFQQVTGINAISFYAPVLLRTIGMGESASLLSVVVTGLVGTSSTFVSMFLVDRFGRRTLFLVGGAQMLVSQLMIGGIMATQLGDHGQVSKTCALVLIFLIAVYVAGFAWSWGPLGWLVPSEVFPLEVRSAGQSITVAVNFLMTTAVAQLFLATLCRMRAGIFFFFAAWLVAMTAFVYLLLPETKGLPIEQVRRLWAQHWFWRRFVDTASNGEQARFDNSKQSITVDVVVEADPKRETKTRMRGHLAQELGFSSDDCVLDLDSNEEIESFDLSAYTTIKL</sequence>
<dbReference type="InterPro" id="IPR036259">
    <property type="entry name" value="MFS_trans_sf"/>
</dbReference>
<dbReference type="AlphaFoldDB" id="A0A0E0QNU9"/>
<evidence type="ECO:0000256" key="3">
    <source>
        <dbReference type="ARBA" id="ARBA00022448"/>
    </source>
</evidence>
<dbReference type="PROSITE" id="PS50850">
    <property type="entry name" value="MFS"/>
    <property type="match status" value="1"/>
</dbReference>
<keyword evidence="13" id="KW-1185">Reference proteome</keyword>